<protein>
    <recommendedName>
        <fullName evidence="8">RDD domain-containing protein</fullName>
    </recommendedName>
</protein>
<dbReference type="AlphaFoldDB" id="A0A7K3LY12"/>
<gene>
    <name evidence="9" type="ORF">F7O44_02390</name>
</gene>
<dbReference type="GO" id="GO:0005886">
    <property type="term" value="C:plasma membrane"/>
    <property type="evidence" value="ECO:0007669"/>
    <property type="project" value="UniProtKB-SubCell"/>
</dbReference>
<evidence type="ECO:0000256" key="4">
    <source>
        <dbReference type="ARBA" id="ARBA00022989"/>
    </source>
</evidence>
<keyword evidence="4 7" id="KW-1133">Transmembrane helix</keyword>
<proteinExistence type="predicted"/>
<feature type="compositionally biased region" description="Low complexity" evidence="6">
    <location>
        <begin position="239"/>
        <end position="261"/>
    </location>
</feature>
<keyword evidence="10" id="KW-1185">Reference proteome</keyword>
<dbReference type="Proteomes" id="UP000460435">
    <property type="component" value="Unassembled WGS sequence"/>
</dbReference>
<evidence type="ECO:0000256" key="7">
    <source>
        <dbReference type="SAM" id="Phobius"/>
    </source>
</evidence>
<dbReference type="PANTHER" id="PTHR36115:SF6">
    <property type="entry name" value="PROLINE-RICH ANTIGEN HOMOLOG"/>
    <property type="match status" value="1"/>
</dbReference>
<feature type="compositionally biased region" description="Pro residues" evidence="6">
    <location>
        <begin position="292"/>
        <end position="309"/>
    </location>
</feature>
<dbReference type="InterPro" id="IPR051791">
    <property type="entry name" value="Pra-immunoreactive"/>
</dbReference>
<evidence type="ECO:0000256" key="6">
    <source>
        <dbReference type="SAM" id="MobiDB-lite"/>
    </source>
</evidence>
<reference evidence="9 10" key="1">
    <citation type="submission" date="2019-11" db="EMBL/GenBank/DDBJ databases">
        <authorList>
            <person name="Li X.-J."/>
            <person name="Feng X.-M."/>
        </authorList>
    </citation>
    <scope>NUCLEOTIDE SEQUENCE [LARGE SCALE GENOMIC DNA]</scope>
    <source>
        <strain evidence="9 10">XMNu-373</strain>
    </source>
</reference>
<dbReference type="EMBL" id="WLZY01000001">
    <property type="protein sequence ID" value="NDL55913.1"/>
    <property type="molecule type" value="Genomic_DNA"/>
</dbReference>
<feature type="region of interest" description="Disordered" evidence="6">
    <location>
        <begin position="239"/>
        <end position="309"/>
    </location>
</feature>
<keyword evidence="5 7" id="KW-0472">Membrane</keyword>
<accession>A0A7K3LY12</accession>
<keyword evidence="2" id="KW-1003">Cell membrane</keyword>
<feature type="transmembrane region" description="Helical" evidence="7">
    <location>
        <begin position="81"/>
        <end position="102"/>
    </location>
</feature>
<dbReference type="PANTHER" id="PTHR36115">
    <property type="entry name" value="PROLINE-RICH ANTIGEN HOMOLOG-RELATED"/>
    <property type="match status" value="1"/>
</dbReference>
<dbReference type="Pfam" id="PF06271">
    <property type="entry name" value="RDD"/>
    <property type="match status" value="1"/>
</dbReference>
<evidence type="ECO:0000259" key="8">
    <source>
        <dbReference type="Pfam" id="PF06271"/>
    </source>
</evidence>
<feature type="transmembrane region" description="Helical" evidence="7">
    <location>
        <begin position="193"/>
        <end position="216"/>
    </location>
</feature>
<sequence>MVRASSGSGHCAGSSTGHAVRAYAVPRKRTRPRREGPILADARWSWTEKAQPTARIPTWRWPSLLGSAPVLDPRKALPRRIAAFVIDVIPGFVLFWSLVIALGTEIGQRSGTNITMRFEVVNGQVTAELFGTLYHLEGGEATLVSLIGLAYWVLVLVVWQGLTGRTIGKSVMAIRTVNAAGRPCGIGRAAVRWIFLAVDAFPFIIPMLVGFITAAASQDRQRVGDRVAKTWVVHADAVGQPVPGTVPAGQPAPGAGWQPQFGAPPPPEPPPAPPAGAQTPPPAPPTGGQTLPPAPPAQPGSPERPPGAV</sequence>
<evidence type="ECO:0000313" key="10">
    <source>
        <dbReference type="Proteomes" id="UP000460435"/>
    </source>
</evidence>
<feature type="domain" description="RDD" evidence="8">
    <location>
        <begin position="79"/>
        <end position="229"/>
    </location>
</feature>
<keyword evidence="3 7" id="KW-0812">Transmembrane</keyword>
<organism evidence="9 10">
    <name type="scientific">Phytoactinopolyspora mesophila</name>
    <dbReference type="NCBI Taxonomy" id="2650750"/>
    <lineage>
        <taxon>Bacteria</taxon>
        <taxon>Bacillati</taxon>
        <taxon>Actinomycetota</taxon>
        <taxon>Actinomycetes</taxon>
        <taxon>Jiangellales</taxon>
        <taxon>Jiangellaceae</taxon>
        <taxon>Phytoactinopolyspora</taxon>
    </lineage>
</organism>
<feature type="compositionally biased region" description="Pro residues" evidence="6">
    <location>
        <begin position="262"/>
        <end position="285"/>
    </location>
</feature>
<evidence type="ECO:0000256" key="2">
    <source>
        <dbReference type="ARBA" id="ARBA00022475"/>
    </source>
</evidence>
<evidence type="ECO:0000313" key="9">
    <source>
        <dbReference type="EMBL" id="NDL55913.1"/>
    </source>
</evidence>
<name>A0A7K3LY12_9ACTN</name>
<evidence type="ECO:0000256" key="1">
    <source>
        <dbReference type="ARBA" id="ARBA00004651"/>
    </source>
</evidence>
<feature type="transmembrane region" description="Helical" evidence="7">
    <location>
        <begin position="143"/>
        <end position="162"/>
    </location>
</feature>
<evidence type="ECO:0000256" key="3">
    <source>
        <dbReference type="ARBA" id="ARBA00022692"/>
    </source>
</evidence>
<evidence type="ECO:0000256" key="5">
    <source>
        <dbReference type="ARBA" id="ARBA00023136"/>
    </source>
</evidence>
<comment type="caution">
    <text evidence="9">The sequence shown here is derived from an EMBL/GenBank/DDBJ whole genome shotgun (WGS) entry which is preliminary data.</text>
</comment>
<comment type="subcellular location">
    <subcellularLocation>
        <location evidence="1">Cell membrane</location>
        <topology evidence="1">Multi-pass membrane protein</topology>
    </subcellularLocation>
</comment>
<dbReference type="InterPro" id="IPR010432">
    <property type="entry name" value="RDD"/>
</dbReference>